<dbReference type="Proteomes" id="UP000184388">
    <property type="component" value="Unassembled WGS sequence"/>
</dbReference>
<protein>
    <submittedName>
        <fullName evidence="1">Uncharacterized protein</fullName>
    </submittedName>
</protein>
<evidence type="ECO:0000313" key="1">
    <source>
        <dbReference type="EMBL" id="SHL62321.1"/>
    </source>
</evidence>
<dbReference type="EMBL" id="FRBK01000005">
    <property type="protein sequence ID" value="SHL62321.1"/>
    <property type="molecule type" value="Genomic_DNA"/>
</dbReference>
<gene>
    <name evidence="1" type="ORF">SAMN05216268_105285</name>
</gene>
<proteinExistence type="predicted"/>
<reference evidence="2" key="1">
    <citation type="submission" date="2016-11" db="EMBL/GenBank/DDBJ databases">
        <authorList>
            <person name="Jaros S."/>
            <person name="Januszkiewicz K."/>
            <person name="Wedrychowicz H."/>
        </authorList>
    </citation>
    <scope>NUCLEOTIDE SEQUENCE [LARGE SCALE GENOMIC DNA]</scope>
    <source>
        <strain evidence="2">CGMCC 4.3555</strain>
    </source>
</reference>
<dbReference type="RefSeq" id="WP_073444373.1">
    <property type="nucleotide sequence ID" value="NZ_FRBK01000005.1"/>
</dbReference>
<comment type="caution">
    <text evidence="1">The sequence shown here is derived from an EMBL/GenBank/DDBJ whole genome shotgun (WGS) entry which is preliminary data.</text>
</comment>
<accession>A0A9X8MSE8</accession>
<sequence length="66" mass="7470">MTTDRKEYPVVPDGGDSRFTIGLLHDVRMVLESHGYPEISNGLDLVDLQQALFRFLYGTSERRAGE</sequence>
<name>A0A9X8MSE8_9ACTN</name>
<organism evidence="1 2">
    <name type="scientific">Streptomyces yunnanensis</name>
    <dbReference type="NCBI Taxonomy" id="156453"/>
    <lineage>
        <taxon>Bacteria</taxon>
        <taxon>Bacillati</taxon>
        <taxon>Actinomycetota</taxon>
        <taxon>Actinomycetes</taxon>
        <taxon>Kitasatosporales</taxon>
        <taxon>Streptomycetaceae</taxon>
        <taxon>Streptomyces</taxon>
    </lineage>
</organism>
<evidence type="ECO:0000313" key="2">
    <source>
        <dbReference type="Proteomes" id="UP000184388"/>
    </source>
</evidence>
<dbReference type="AlphaFoldDB" id="A0A9X8MSE8"/>